<sequence>KLYQTPRGTFCVVGFTSSKPLKLFLLLVQTGRRVATYQVCEQSGGFKVLPSEERHHSMSQLLYHHHIFDLPVSDSNPETGVRLLRPLDGDEAISFHCAAAWTLGDRVLCQKLFGGAPSGTFAAGKIWAEPLVKFSSLEELLVHYHQHELELTLNNSQRRMGLRLTTPCQLSEQVERNIKRYLGQQIEEETEELPGCGTRGGSVLIETKKLGPVTVQNESSTDLSLEPVPILQVKLSNSYQYKGPIDVKSSEYRCFDETFTVRRNPEMTFDSLEKLMLYSRLQQLAGAAGVAGLSGTACRRLLLRNVRETRRQVEARAIEQHPAGAVPGGCPSPLTGLGGAIKQSLHESVQRFETLHRDPVGHKQLRGHQARVCGQACLQPGCGDVEALHVGDPSSGESGGKRQRIGQNSLVIFVSIWRGNDHAVPVQVAVHLAGLVVRVHVWHEYLDRANCANLDPDLLPRQRVSHNVEQPVIKQPHPADLCQVPLNRGVQVELSLINCTPKQHGLDTADPARRRTGRQPFVDPGQKLGQRLNKGHGELFSKGWHTGGHAVVVHAASGLVKAEPGPHLSGNGSLLNSRHSVDVPDLGWLDLLQAGPRLLPAPQAEPDDEGADEAARLVLQGRLGLQLALHVGHPLDALAPDQGGDAAVARQPVVGGRHHLSSCSKRCIGRSIDEFEPLTDEPCGRVADCGGGGYLGWHGIGGGQAEASSLALSRSASSRCTASSMAEIQASACSASGQNSNSRWERQVTQNRLGAPSSNRRSTRQWCRGNTEQQLRQSRKFWAAPIWALQPDSDDECDRRAPQSGPSASSTFFIQGRISAGQTNQLHHSMQSVLAVHSSSAQQGRSGVTICDTDPAFKDVLRGSTTSPCSYNTAKLETVQGYCKHDNASVSFDELRKAFGRCRELTADQLKTRRIAMGHHVQAGEMRSRLPETGTRAKDTVNKIQIFLMSLRMTRCPVSGAVRVGRKCLLTANYLRREMRTMSMIECMTAPSHVLQLSAFNESSTGRQQLGGAAQRSLDSQQLLGALLRSHRVVDVPGNLGHLSNAALQCRIVRVASGGAAEQLAPVELHNLSQVAKHGSVSISWHEVLAQAQRRLKVAPRRVAKDGESAAVSALPASESASDCSRDRVVGVDARDCKKGISGRGFKGLKLGLNDSHSQVHIPPVTLYFGEFIRAGSAGQQALLYVAQSFDFISEQRCLPWGAERLEVSASMCSWLVRAASITWAPRSRLANSRQHRMSLRGGARNDYRKLAVDQRVQLKALNITVRQLLRLSHIRVGPCAPVPALRQRRRGSLDQRFEGGNLASQHFVLALQLDAALLNTVLGFLRASASSLSTDNPLEMLSSPLGRPGEAAEVPDGELRSAAGCSEASDLDTTSIERVRGLTAGRELFIGAAGLLPPLQLLLLLVRSSSDIINL</sequence>
<name>A0A1I8JF29_9PLAT</name>
<proteinExistence type="predicted"/>
<accession>A0A1I8JF29</accession>
<evidence type="ECO:0000256" key="1">
    <source>
        <dbReference type="SAM" id="MobiDB-lite"/>
    </source>
</evidence>
<feature type="region of interest" description="Disordered" evidence="1">
    <location>
        <begin position="503"/>
        <end position="529"/>
    </location>
</feature>
<keyword evidence="2" id="KW-1185">Reference proteome</keyword>
<evidence type="ECO:0000313" key="2">
    <source>
        <dbReference type="Proteomes" id="UP000095280"/>
    </source>
</evidence>
<protein>
    <submittedName>
        <fullName evidence="3">Tensin 2</fullName>
    </submittedName>
</protein>
<reference evidence="3" key="1">
    <citation type="submission" date="2016-11" db="UniProtKB">
        <authorList>
            <consortium name="WormBaseParasite"/>
        </authorList>
    </citation>
    <scope>IDENTIFICATION</scope>
</reference>
<feature type="compositionally biased region" description="Basic and acidic residues" evidence="1">
    <location>
        <begin position="504"/>
        <end position="513"/>
    </location>
</feature>
<dbReference type="Proteomes" id="UP000095280">
    <property type="component" value="Unplaced"/>
</dbReference>
<organism evidence="2 3">
    <name type="scientific">Macrostomum lignano</name>
    <dbReference type="NCBI Taxonomy" id="282301"/>
    <lineage>
        <taxon>Eukaryota</taxon>
        <taxon>Metazoa</taxon>
        <taxon>Spiralia</taxon>
        <taxon>Lophotrochozoa</taxon>
        <taxon>Platyhelminthes</taxon>
        <taxon>Rhabditophora</taxon>
        <taxon>Macrostomorpha</taxon>
        <taxon>Macrostomida</taxon>
        <taxon>Macrostomidae</taxon>
        <taxon>Macrostomum</taxon>
    </lineage>
</organism>
<dbReference type="WBParaSite" id="maker-uti_cns_0047548-snap-gene-0.5-mRNA-1">
    <property type="protein sequence ID" value="maker-uti_cns_0047548-snap-gene-0.5-mRNA-1"/>
    <property type="gene ID" value="maker-uti_cns_0047548-snap-gene-0.5"/>
</dbReference>
<evidence type="ECO:0000313" key="3">
    <source>
        <dbReference type="WBParaSite" id="maker-uti_cns_0047548-snap-gene-0.5-mRNA-1"/>
    </source>
</evidence>